<evidence type="ECO:0000259" key="3">
    <source>
        <dbReference type="Pfam" id="PF00561"/>
    </source>
</evidence>
<dbReference type="Pfam" id="PF00561">
    <property type="entry name" value="Abhydrolase_1"/>
    <property type="match status" value="1"/>
</dbReference>
<keyword evidence="2 4" id="KW-0378">Hydrolase</keyword>
<evidence type="ECO:0000256" key="1">
    <source>
        <dbReference type="ARBA" id="ARBA00010088"/>
    </source>
</evidence>
<dbReference type="AlphaFoldDB" id="A0A8J2U638"/>
<dbReference type="InterPro" id="IPR051601">
    <property type="entry name" value="Serine_prot/Carboxylest_S33"/>
</dbReference>
<evidence type="ECO:0000256" key="2">
    <source>
        <dbReference type="ARBA" id="ARBA00022801"/>
    </source>
</evidence>
<dbReference type="PANTHER" id="PTHR43248:SF25">
    <property type="entry name" value="AB HYDROLASE-1 DOMAIN-CONTAINING PROTEIN-RELATED"/>
    <property type="match status" value="1"/>
</dbReference>
<accession>A0A8J2U638</accession>
<gene>
    <name evidence="4" type="ORF">GCM10011369_24000</name>
</gene>
<comment type="caution">
    <text evidence="4">The sequence shown here is derived from an EMBL/GenBank/DDBJ whole genome shotgun (WGS) entry which is preliminary data.</text>
</comment>
<protein>
    <submittedName>
        <fullName evidence="4">Alpha/beta hydrolase</fullName>
    </submittedName>
</protein>
<dbReference type="EMBL" id="BMDX01000012">
    <property type="protein sequence ID" value="GGA81249.1"/>
    <property type="molecule type" value="Genomic_DNA"/>
</dbReference>
<dbReference type="OrthoDB" id="4510475at2"/>
<dbReference type="InterPro" id="IPR029058">
    <property type="entry name" value="AB_hydrolase_fold"/>
</dbReference>
<dbReference type="RefSeq" id="WP_087506039.1">
    <property type="nucleotide sequence ID" value="NZ_BMDX01000012.1"/>
</dbReference>
<dbReference type="GO" id="GO:0016787">
    <property type="term" value="F:hydrolase activity"/>
    <property type="evidence" value="ECO:0007669"/>
    <property type="project" value="UniProtKB-KW"/>
</dbReference>
<dbReference type="SUPFAM" id="SSF53474">
    <property type="entry name" value="alpha/beta-Hydrolases"/>
    <property type="match status" value="1"/>
</dbReference>
<keyword evidence="5" id="KW-1185">Reference proteome</keyword>
<name>A0A8J2U638_9GAMM</name>
<reference evidence="5" key="1">
    <citation type="journal article" date="2019" name="Int. J. Syst. Evol. Microbiol.">
        <title>The Global Catalogue of Microorganisms (GCM) 10K type strain sequencing project: providing services to taxonomists for standard genome sequencing and annotation.</title>
        <authorList>
            <consortium name="The Broad Institute Genomics Platform"/>
            <consortium name="The Broad Institute Genome Sequencing Center for Infectious Disease"/>
            <person name="Wu L."/>
            <person name="Ma J."/>
        </authorList>
    </citation>
    <scope>NUCLEOTIDE SEQUENCE [LARGE SCALE GENOMIC DNA]</scope>
    <source>
        <strain evidence="5">CGMCC 1.10130</strain>
    </source>
</reference>
<dbReference type="Gene3D" id="3.40.50.1820">
    <property type="entry name" value="alpha/beta hydrolase"/>
    <property type="match status" value="2"/>
</dbReference>
<evidence type="ECO:0000313" key="4">
    <source>
        <dbReference type="EMBL" id="GGA81249.1"/>
    </source>
</evidence>
<dbReference type="PANTHER" id="PTHR43248">
    <property type="entry name" value="2-SUCCINYL-6-HYDROXY-2,4-CYCLOHEXADIENE-1-CARBOXYLATE SYNTHASE"/>
    <property type="match status" value="1"/>
</dbReference>
<organism evidence="4 5">
    <name type="scientific">Neiella marina</name>
    <dbReference type="NCBI Taxonomy" id="508461"/>
    <lineage>
        <taxon>Bacteria</taxon>
        <taxon>Pseudomonadati</taxon>
        <taxon>Pseudomonadota</taxon>
        <taxon>Gammaproteobacteria</taxon>
        <taxon>Alteromonadales</taxon>
        <taxon>Echinimonadaceae</taxon>
        <taxon>Neiella</taxon>
    </lineage>
</organism>
<sequence>MPIPSAVKTPAQILLLTAVFVVSSIHCQVFAATKISPPQSPAALSNEQAIEFQADSGETTNAFSGHIMVTENRNNSASRKIRINYVRFPATGEHKGPPIIYLSGGPGGSGIGTAKWRRYPLFMALRKYGDVIALDQRGTGQSEQAETCVSSWSLPLNDKLDEQSVKRAYTEAAKQCFRQWQQQGIDPYGYTTVQNALDIDDLRQHLGAETVSLWGISYGSHLALAALKLFPQQINKVVIASAEGLDQTVKLPSQTDAYFQRVQQLINQLPLKQQVPDLAKLMKRVHQKLDNQPMTLRFTLSEDQESEILFQKPYLQRLASMMVADPNQYLAMLIQLYLSLDAGDSSLLTHILERGVFSDQAVSFRLMPLAMDVASGISEPRLMQVTDEAKTSLLGQSLNFPMPLLNRFDAKLDLGDDFRAGPKSKVPTLLFTGTLDGRTYPEEQANAVKGLSNLSHITVENGGHNLFTSSPEVLQRMEAFFADQPVSQQPIKLPLPQLKMQ</sequence>
<evidence type="ECO:0000313" key="5">
    <source>
        <dbReference type="Proteomes" id="UP000619743"/>
    </source>
</evidence>
<proteinExistence type="inferred from homology"/>
<dbReference type="InterPro" id="IPR000073">
    <property type="entry name" value="AB_hydrolase_1"/>
</dbReference>
<feature type="domain" description="AB hydrolase-1" evidence="3">
    <location>
        <begin position="97"/>
        <end position="467"/>
    </location>
</feature>
<comment type="similarity">
    <text evidence="1">Belongs to the peptidase S33 family.</text>
</comment>
<dbReference type="Proteomes" id="UP000619743">
    <property type="component" value="Unassembled WGS sequence"/>
</dbReference>